<dbReference type="Gene3D" id="3.40.50.1110">
    <property type="entry name" value="SGNH hydrolase"/>
    <property type="match status" value="1"/>
</dbReference>
<dbReference type="InterPro" id="IPR036514">
    <property type="entry name" value="SGNH_hydro_sf"/>
</dbReference>
<keyword evidence="4" id="KW-1185">Reference proteome</keyword>
<dbReference type="PANTHER" id="PTHR30383">
    <property type="entry name" value="THIOESTERASE 1/PROTEASE 1/LYSOPHOSPHOLIPASE L1"/>
    <property type="match status" value="1"/>
</dbReference>
<reference evidence="3 4" key="1">
    <citation type="submission" date="2018-08" db="EMBL/GenBank/DDBJ databases">
        <title>Sequencing the genomes of 1000 actinobacteria strains.</title>
        <authorList>
            <person name="Klenk H.-P."/>
        </authorList>
    </citation>
    <scope>NUCLEOTIDE SEQUENCE [LARGE SCALE GENOMIC DNA]</scope>
    <source>
        <strain evidence="3 4">DSM 22891</strain>
    </source>
</reference>
<accession>A0A3D9V3W1</accession>
<protein>
    <submittedName>
        <fullName evidence="3">Lysophospholipase L1-like esterase</fullName>
    </submittedName>
</protein>
<dbReference type="Pfam" id="PF13472">
    <property type="entry name" value="Lipase_GDSL_2"/>
    <property type="match status" value="1"/>
</dbReference>
<feature type="signal peptide" evidence="1">
    <location>
        <begin position="1"/>
        <end position="30"/>
    </location>
</feature>
<dbReference type="SUPFAM" id="SSF52266">
    <property type="entry name" value="SGNH hydrolase"/>
    <property type="match status" value="1"/>
</dbReference>
<evidence type="ECO:0000256" key="1">
    <source>
        <dbReference type="SAM" id="SignalP"/>
    </source>
</evidence>
<gene>
    <name evidence="3" type="ORF">DFJ64_1569</name>
</gene>
<dbReference type="PANTHER" id="PTHR30383:SF5">
    <property type="entry name" value="SGNH HYDROLASE-TYPE ESTERASE DOMAIN-CONTAINING PROTEIN"/>
    <property type="match status" value="1"/>
</dbReference>
<evidence type="ECO:0000313" key="3">
    <source>
        <dbReference type="EMBL" id="REF36169.1"/>
    </source>
</evidence>
<feature type="chain" id="PRO_5017806729" evidence="1">
    <location>
        <begin position="31"/>
        <end position="270"/>
    </location>
</feature>
<feature type="domain" description="SGNH hydrolase-type esterase" evidence="2">
    <location>
        <begin position="78"/>
        <end position="252"/>
    </location>
</feature>
<dbReference type="EMBL" id="QTUC01000001">
    <property type="protein sequence ID" value="REF36169.1"/>
    <property type="molecule type" value="Genomic_DNA"/>
</dbReference>
<proteinExistence type="predicted"/>
<name>A0A3D9V3W1_THECX</name>
<evidence type="ECO:0000313" key="4">
    <source>
        <dbReference type="Proteomes" id="UP000256485"/>
    </source>
</evidence>
<keyword evidence="1" id="KW-0732">Signal</keyword>
<dbReference type="Proteomes" id="UP000256485">
    <property type="component" value="Unassembled WGS sequence"/>
</dbReference>
<comment type="caution">
    <text evidence="3">The sequence shown here is derived from an EMBL/GenBank/DDBJ whole genome shotgun (WGS) entry which is preliminary data.</text>
</comment>
<dbReference type="AlphaFoldDB" id="A0A3D9V3W1"/>
<dbReference type="RefSeq" id="WP_170152539.1">
    <property type="nucleotide sequence ID" value="NZ_QTUC01000001.1"/>
</dbReference>
<sequence length="270" mass="29345">MPRPVANRRAFTVMTLATLAGSLGATAAHAHTTDAITTTASAPAPSKGLPDHAADARRLFEELTKQWPANRTINVVFHGHSVPAGYHQTPEVKPFESYPFMVYQGLNARFPTAVVNTIVTAIGGEHSAQGAARFRRDVLSHRPDLLFIDYAINDTNLSPDEMERAWRDMITTARKNHVVVVLVTPTGTVPHDLGDPADPLSVRAEVIRGLGRRFGLPVADVSARWQEAIDAGTPKESLLSHYYHPNKAGHEIAAAEILATLDRLRAETSS</sequence>
<organism evidence="3 4">
    <name type="scientific">Thermasporomyces composti</name>
    <dbReference type="NCBI Taxonomy" id="696763"/>
    <lineage>
        <taxon>Bacteria</taxon>
        <taxon>Bacillati</taxon>
        <taxon>Actinomycetota</taxon>
        <taxon>Actinomycetes</taxon>
        <taxon>Propionibacteriales</taxon>
        <taxon>Nocardioidaceae</taxon>
        <taxon>Thermasporomyces</taxon>
    </lineage>
</organism>
<dbReference type="InterPro" id="IPR013830">
    <property type="entry name" value="SGNH_hydro"/>
</dbReference>
<dbReference type="GO" id="GO:0004622">
    <property type="term" value="F:phosphatidylcholine lysophospholipase activity"/>
    <property type="evidence" value="ECO:0007669"/>
    <property type="project" value="TreeGrafter"/>
</dbReference>
<dbReference type="InterPro" id="IPR051532">
    <property type="entry name" value="Ester_Hydrolysis_Enzymes"/>
</dbReference>
<evidence type="ECO:0000259" key="2">
    <source>
        <dbReference type="Pfam" id="PF13472"/>
    </source>
</evidence>